<keyword evidence="3" id="KW-1185">Reference proteome</keyword>
<feature type="domain" description="HTH cro/C1-type" evidence="1">
    <location>
        <begin position="81"/>
        <end position="111"/>
    </location>
</feature>
<dbReference type="InterPro" id="IPR022452">
    <property type="entry name" value="MqsA"/>
</dbReference>
<accession>A0ABS0B0U6</accession>
<dbReference type="Gene3D" id="3.10.20.860">
    <property type="match status" value="1"/>
</dbReference>
<proteinExistence type="predicted"/>
<dbReference type="InterPro" id="IPR001387">
    <property type="entry name" value="Cro/C1-type_HTH"/>
</dbReference>
<dbReference type="Gene3D" id="1.10.260.40">
    <property type="entry name" value="lambda repressor-like DNA-binding domains"/>
    <property type="match status" value="1"/>
</dbReference>
<sequence length="303" mass="35198">MSRRVKKEIMKCLECNKTQFVEQKIRFTPEIKGETVEVIVPCMVCKSCQSPLMNTEQMNVLRRASADKYRENHSLLTSSQIIAYREKLGMSQSAFARYLGTGEASIKRWETYYIQDMSQDELIRLKCDEAAAEMNFLNVHWKRDEPTVYSGNVKFNLQLFKNVALYLVEHTKESILFLNKLHFYVDFYHFKKYGVSLTGARYTPLKLGPCPDQYSPIYEALVRGGYLKKVNNHAYKALVPSDPALFEDREKETLEFILNLYKSLGAQKVLKTSHEEEGYIKTEEGAFISYESAKNLHILKKMQ</sequence>
<organism evidence="2 3">
    <name type="scientific">Candidatus Neptunichlamydia vexilliferae</name>
    <dbReference type="NCBI Taxonomy" id="1651774"/>
    <lineage>
        <taxon>Bacteria</taxon>
        <taxon>Pseudomonadati</taxon>
        <taxon>Chlamydiota</taxon>
        <taxon>Chlamydiia</taxon>
        <taxon>Parachlamydiales</taxon>
        <taxon>Simkaniaceae</taxon>
        <taxon>Candidatus Neptunichlamydia</taxon>
    </lineage>
</organism>
<evidence type="ECO:0000259" key="1">
    <source>
        <dbReference type="PROSITE" id="PS50943"/>
    </source>
</evidence>
<evidence type="ECO:0000313" key="3">
    <source>
        <dbReference type="Proteomes" id="UP001194714"/>
    </source>
</evidence>
<dbReference type="EMBL" id="JAAEJV010000063">
    <property type="protein sequence ID" value="MBF5060017.1"/>
    <property type="molecule type" value="Genomic_DNA"/>
</dbReference>
<name>A0ABS0B0U6_9BACT</name>
<dbReference type="InterPro" id="IPR010982">
    <property type="entry name" value="Lambda_DNA-bd_dom_sf"/>
</dbReference>
<dbReference type="Proteomes" id="UP001194714">
    <property type="component" value="Unassembled WGS sequence"/>
</dbReference>
<dbReference type="PROSITE" id="PS50943">
    <property type="entry name" value="HTH_CROC1"/>
    <property type="match status" value="1"/>
</dbReference>
<dbReference type="CDD" id="cd00093">
    <property type="entry name" value="HTH_XRE"/>
    <property type="match status" value="1"/>
</dbReference>
<dbReference type="InterPro" id="IPR025272">
    <property type="entry name" value="SocA_Panacea"/>
</dbReference>
<dbReference type="SUPFAM" id="SSF47413">
    <property type="entry name" value="lambda repressor-like DNA-binding domains"/>
    <property type="match status" value="1"/>
</dbReference>
<dbReference type="Pfam" id="PF01381">
    <property type="entry name" value="HTH_3"/>
    <property type="match status" value="1"/>
</dbReference>
<evidence type="ECO:0000313" key="2">
    <source>
        <dbReference type="EMBL" id="MBF5060017.1"/>
    </source>
</evidence>
<protein>
    <recommendedName>
        <fullName evidence="1">HTH cro/C1-type domain-containing protein</fullName>
    </recommendedName>
</protein>
<comment type="caution">
    <text evidence="2">The sequence shown here is derived from an EMBL/GenBank/DDBJ whole genome shotgun (WGS) entry which is preliminary data.</text>
</comment>
<gene>
    <name evidence="2" type="ORF">NEPTK9_001543</name>
</gene>
<dbReference type="NCBIfam" id="TIGR03830">
    <property type="entry name" value="CxxCG_CxxCG_HTH"/>
    <property type="match status" value="1"/>
</dbReference>
<dbReference type="Pfam" id="PF13274">
    <property type="entry name" value="SocA_Panacea"/>
    <property type="match status" value="1"/>
</dbReference>
<reference evidence="2 3" key="1">
    <citation type="submission" date="2020-01" db="EMBL/GenBank/DDBJ databases">
        <title>Draft genome sequence of Cand. Neptunochlamydia vexilliferae K9.</title>
        <authorList>
            <person name="Schulz F."/>
            <person name="Koestlbacher S."/>
            <person name="Wascher F."/>
            <person name="Pizzetti I."/>
            <person name="Horn M."/>
        </authorList>
    </citation>
    <scope>NUCLEOTIDE SEQUENCE [LARGE SCALE GENOMIC DNA]</scope>
    <source>
        <strain evidence="2 3">K9</strain>
    </source>
</reference>